<keyword evidence="5" id="KW-1278">Translocase</keyword>
<evidence type="ECO:0000256" key="5">
    <source>
        <dbReference type="ARBA" id="ARBA00022967"/>
    </source>
</evidence>
<keyword evidence="7" id="KW-0520">NAD</keyword>
<keyword evidence="8 11" id="KW-0472">Membrane</keyword>
<gene>
    <name evidence="12" type="primary">ND4L</name>
</gene>
<proteinExistence type="inferred from homology"/>
<dbReference type="AlphaFoldDB" id="A0A7S5DCQ4"/>
<dbReference type="Pfam" id="PF00420">
    <property type="entry name" value="Oxidored_q2"/>
    <property type="match status" value="1"/>
</dbReference>
<dbReference type="GO" id="GO:0008137">
    <property type="term" value="F:NADH dehydrogenase (ubiquinone) activity"/>
    <property type="evidence" value="ECO:0007669"/>
    <property type="project" value="UniProtKB-EC"/>
</dbReference>
<evidence type="ECO:0000256" key="6">
    <source>
        <dbReference type="ARBA" id="ARBA00022989"/>
    </source>
</evidence>
<evidence type="ECO:0000256" key="4">
    <source>
        <dbReference type="ARBA" id="ARBA00022692"/>
    </source>
</evidence>
<dbReference type="InterPro" id="IPR039428">
    <property type="entry name" value="NUOK/Mnh_C1-like"/>
</dbReference>
<evidence type="ECO:0000256" key="1">
    <source>
        <dbReference type="ARBA" id="ARBA00004141"/>
    </source>
</evidence>
<evidence type="ECO:0000256" key="9">
    <source>
        <dbReference type="ARBA" id="ARBA00031586"/>
    </source>
</evidence>
<dbReference type="EMBL" id="MH293462">
    <property type="protein sequence ID" value="QBZ38117.1"/>
    <property type="molecule type" value="Genomic_DNA"/>
</dbReference>
<name>A0A7S5DCQ4_9HEMI</name>
<sequence>MTYLFFMIFFFSFVGLVLVRKHYLLTLIVLEFIFLTLFFLMTFYLNFFGFENYFSLVYLILGVCEASLGLSIMVYLVRSVKFDYLSSFNLC</sequence>
<evidence type="ECO:0000256" key="11">
    <source>
        <dbReference type="SAM" id="Phobius"/>
    </source>
</evidence>
<reference evidence="12" key="2">
    <citation type="journal article" date="2020" name="Genomics">
        <title>Contribution to the mitogenome diversity in Delphacinae: Phylogenetic and ecological implications.</title>
        <authorList>
            <person name="Huang Y.-X."/>
            <person name="Ren F.-J."/>
            <person name="Bartlett C.R."/>
            <person name="Wei Y.-S."/>
            <person name="Qin D.-Z."/>
        </authorList>
    </citation>
    <scope>NUCLEOTIDE SEQUENCE</scope>
</reference>
<keyword evidence="4 11" id="KW-0812">Transmembrane</keyword>
<evidence type="ECO:0000313" key="12">
    <source>
        <dbReference type="EMBL" id="QBZ38130.1"/>
    </source>
</evidence>
<protein>
    <recommendedName>
        <fullName evidence="3">NADH-ubiquinone oxidoreductase chain 4L</fullName>
    </recommendedName>
    <alternativeName>
        <fullName evidence="9">NADH dehydrogenase subunit 4L</fullName>
    </alternativeName>
</protein>
<keyword evidence="12" id="KW-0496">Mitochondrion</keyword>
<reference evidence="12" key="1">
    <citation type="submission" date="2018-05" db="EMBL/GenBank/DDBJ databases">
        <authorList>
            <person name="Huang Y."/>
            <person name="Qin D."/>
        </authorList>
    </citation>
    <scope>NUCLEOTIDE SEQUENCE</scope>
</reference>
<comment type="catalytic activity">
    <reaction evidence="10">
        <text>a ubiquinone + NADH + 5 H(+)(in) = a ubiquinol + NAD(+) + 4 H(+)(out)</text>
        <dbReference type="Rhea" id="RHEA:29091"/>
        <dbReference type="Rhea" id="RHEA-COMP:9565"/>
        <dbReference type="Rhea" id="RHEA-COMP:9566"/>
        <dbReference type="ChEBI" id="CHEBI:15378"/>
        <dbReference type="ChEBI" id="CHEBI:16389"/>
        <dbReference type="ChEBI" id="CHEBI:17976"/>
        <dbReference type="ChEBI" id="CHEBI:57540"/>
        <dbReference type="ChEBI" id="CHEBI:57945"/>
        <dbReference type="EC" id="7.1.1.2"/>
    </reaction>
</comment>
<organism evidence="12">
    <name type="scientific">Malaxella flava</name>
    <dbReference type="NCBI Taxonomy" id="871443"/>
    <lineage>
        <taxon>Eukaryota</taxon>
        <taxon>Metazoa</taxon>
        <taxon>Ecdysozoa</taxon>
        <taxon>Arthropoda</taxon>
        <taxon>Hexapoda</taxon>
        <taxon>Insecta</taxon>
        <taxon>Pterygota</taxon>
        <taxon>Neoptera</taxon>
        <taxon>Paraneoptera</taxon>
        <taxon>Hemiptera</taxon>
        <taxon>Auchenorrhyncha</taxon>
        <taxon>Fulgoroidea</taxon>
        <taxon>Delphacidae</taxon>
        <taxon>Delphacinae</taxon>
        <taxon>Malaxella</taxon>
    </lineage>
</organism>
<comment type="subcellular location">
    <subcellularLocation>
        <location evidence="1">Membrane</location>
        <topology evidence="1">Multi-pass membrane protein</topology>
    </subcellularLocation>
</comment>
<feature type="transmembrane region" description="Helical" evidence="11">
    <location>
        <begin position="6"/>
        <end position="25"/>
    </location>
</feature>
<comment type="similarity">
    <text evidence="2">Belongs to the complex I subunit 4L family.</text>
</comment>
<evidence type="ECO:0000256" key="2">
    <source>
        <dbReference type="ARBA" id="ARBA00010519"/>
    </source>
</evidence>
<evidence type="ECO:0000256" key="3">
    <source>
        <dbReference type="ARBA" id="ARBA00016612"/>
    </source>
</evidence>
<keyword evidence="6 11" id="KW-1133">Transmembrane helix</keyword>
<dbReference type="EMBL" id="MH293463">
    <property type="protein sequence ID" value="QBZ38130.1"/>
    <property type="molecule type" value="Genomic_DNA"/>
</dbReference>
<evidence type="ECO:0000256" key="7">
    <source>
        <dbReference type="ARBA" id="ARBA00023027"/>
    </source>
</evidence>
<geneLocation type="mitochondrion" evidence="12"/>
<accession>A0A7S5DCQ4</accession>
<dbReference type="GO" id="GO:0016020">
    <property type="term" value="C:membrane"/>
    <property type="evidence" value="ECO:0007669"/>
    <property type="project" value="UniProtKB-SubCell"/>
</dbReference>
<feature type="transmembrane region" description="Helical" evidence="11">
    <location>
        <begin position="56"/>
        <end position="77"/>
    </location>
</feature>
<dbReference type="Gene3D" id="1.10.287.3510">
    <property type="match status" value="1"/>
</dbReference>
<evidence type="ECO:0000256" key="10">
    <source>
        <dbReference type="ARBA" id="ARBA00049551"/>
    </source>
</evidence>
<feature type="transmembrane region" description="Helical" evidence="11">
    <location>
        <begin position="32"/>
        <end position="50"/>
    </location>
</feature>
<evidence type="ECO:0000256" key="8">
    <source>
        <dbReference type="ARBA" id="ARBA00023136"/>
    </source>
</evidence>